<reference evidence="2" key="1">
    <citation type="journal article" date="2019" name="Int. J. Syst. Evol. Microbiol.">
        <title>The Global Catalogue of Microorganisms (GCM) 10K type strain sequencing project: providing services to taxonomists for standard genome sequencing and annotation.</title>
        <authorList>
            <consortium name="The Broad Institute Genomics Platform"/>
            <consortium name="The Broad Institute Genome Sequencing Center for Infectious Disease"/>
            <person name="Wu L."/>
            <person name="Ma J."/>
        </authorList>
    </citation>
    <scope>NUCLEOTIDE SEQUENCE [LARGE SCALE GENOMIC DNA]</scope>
    <source>
        <strain evidence="2">CGMCC 4.7152</strain>
    </source>
</reference>
<dbReference type="Pfam" id="PF20218">
    <property type="entry name" value="DUF6578"/>
    <property type="match status" value="1"/>
</dbReference>
<dbReference type="InterPro" id="IPR046485">
    <property type="entry name" value="DUF6578"/>
</dbReference>
<organism evidence="1 2">
    <name type="scientific">Dactylosporangium cerinum</name>
    <dbReference type="NCBI Taxonomy" id="1434730"/>
    <lineage>
        <taxon>Bacteria</taxon>
        <taxon>Bacillati</taxon>
        <taxon>Actinomycetota</taxon>
        <taxon>Actinomycetes</taxon>
        <taxon>Micromonosporales</taxon>
        <taxon>Micromonosporaceae</taxon>
        <taxon>Dactylosporangium</taxon>
    </lineage>
</organism>
<name>A0ABV9WF83_9ACTN</name>
<keyword evidence="2" id="KW-1185">Reference proteome</keyword>
<comment type="caution">
    <text evidence="1">The sequence shown here is derived from an EMBL/GenBank/DDBJ whole genome shotgun (WGS) entry which is preliminary data.</text>
</comment>
<accession>A0ABV9WF83</accession>
<protein>
    <submittedName>
        <fullName evidence="1">DUF6578 domain-containing protein</fullName>
    </submittedName>
</protein>
<sequence>MELSVWTAFWQLRCCGEPFAVGSEVAWRLYDTDSAWLNELLGTGGAGSAPIRLDAVEDHHPQREEGEPPVTRGTVVAVEAVHCQHACDEGGTCVPVPGSGTRSAVATANGWTPDLDGRKFVGYLVRLVVPDQDG</sequence>
<evidence type="ECO:0000313" key="2">
    <source>
        <dbReference type="Proteomes" id="UP001595912"/>
    </source>
</evidence>
<proteinExistence type="predicted"/>
<dbReference type="Proteomes" id="UP001595912">
    <property type="component" value="Unassembled WGS sequence"/>
</dbReference>
<dbReference type="EMBL" id="JBHSIU010000105">
    <property type="protein sequence ID" value="MFC5006620.1"/>
    <property type="molecule type" value="Genomic_DNA"/>
</dbReference>
<dbReference type="RefSeq" id="WP_380127251.1">
    <property type="nucleotide sequence ID" value="NZ_JBHSIU010000105.1"/>
</dbReference>
<evidence type="ECO:0000313" key="1">
    <source>
        <dbReference type="EMBL" id="MFC5006620.1"/>
    </source>
</evidence>
<gene>
    <name evidence="1" type="ORF">ACFPIJ_53465</name>
</gene>